<proteinExistence type="predicted"/>
<evidence type="ECO:0000313" key="2">
    <source>
        <dbReference type="Proteomes" id="UP000001514"/>
    </source>
</evidence>
<protein>
    <submittedName>
        <fullName evidence="1">Uncharacterized protein</fullName>
    </submittedName>
</protein>
<name>D8SW01_SELML</name>
<gene>
    <name evidence="1" type="ORF">SELMODRAFT_447008</name>
</gene>
<reference evidence="1 2" key="1">
    <citation type="journal article" date="2011" name="Science">
        <title>The Selaginella genome identifies genetic changes associated with the evolution of vascular plants.</title>
        <authorList>
            <person name="Banks J.A."/>
            <person name="Nishiyama T."/>
            <person name="Hasebe M."/>
            <person name="Bowman J.L."/>
            <person name="Gribskov M."/>
            <person name="dePamphilis C."/>
            <person name="Albert V.A."/>
            <person name="Aono N."/>
            <person name="Aoyama T."/>
            <person name="Ambrose B.A."/>
            <person name="Ashton N.W."/>
            <person name="Axtell M.J."/>
            <person name="Barker E."/>
            <person name="Barker M.S."/>
            <person name="Bennetzen J.L."/>
            <person name="Bonawitz N.D."/>
            <person name="Chapple C."/>
            <person name="Cheng C."/>
            <person name="Correa L.G."/>
            <person name="Dacre M."/>
            <person name="DeBarry J."/>
            <person name="Dreyer I."/>
            <person name="Elias M."/>
            <person name="Engstrom E.M."/>
            <person name="Estelle M."/>
            <person name="Feng L."/>
            <person name="Finet C."/>
            <person name="Floyd S.K."/>
            <person name="Frommer W.B."/>
            <person name="Fujita T."/>
            <person name="Gramzow L."/>
            <person name="Gutensohn M."/>
            <person name="Harholt J."/>
            <person name="Hattori M."/>
            <person name="Heyl A."/>
            <person name="Hirai T."/>
            <person name="Hiwatashi Y."/>
            <person name="Ishikawa M."/>
            <person name="Iwata M."/>
            <person name="Karol K.G."/>
            <person name="Koehler B."/>
            <person name="Kolukisaoglu U."/>
            <person name="Kubo M."/>
            <person name="Kurata T."/>
            <person name="Lalonde S."/>
            <person name="Li K."/>
            <person name="Li Y."/>
            <person name="Litt A."/>
            <person name="Lyons E."/>
            <person name="Manning G."/>
            <person name="Maruyama T."/>
            <person name="Michael T.P."/>
            <person name="Mikami K."/>
            <person name="Miyazaki S."/>
            <person name="Morinaga S."/>
            <person name="Murata T."/>
            <person name="Mueller-Roeber B."/>
            <person name="Nelson D.R."/>
            <person name="Obara M."/>
            <person name="Oguri Y."/>
            <person name="Olmstead R.G."/>
            <person name="Onodera N."/>
            <person name="Petersen B.L."/>
            <person name="Pils B."/>
            <person name="Prigge M."/>
            <person name="Rensing S.A."/>
            <person name="Riano-Pachon D.M."/>
            <person name="Roberts A.W."/>
            <person name="Sato Y."/>
            <person name="Scheller H.V."/>
            <person name="Schulz B."/>
            <person name="Schulz C."/>
            <person name="Shakirov E.V."/>
            <person name="Shibagaki N."/>
            <person name="Shinohara N."/>
            <person name="Shippen D.E."/>
            <person name="Soerensen I."/>
            <person name="Sotooka R."/>
            <person name="Sugimoto N."/>
            <person name="Sugita M."/>
            <person name="Sumikawa N."/>
            <person name="Tanurdzic M."/>
            <person name="Theissen G."/>
            <person name="Ulvskov P."/>
            <person name="Wakazuki S."/>
            <person name="Weng J.K."/>
            <person name="Willats W.W."/>
            <person name="Wipf D."/>
            <person name="Wolf P.G."/>
            <person name="Yang L."/>
            <person name="Zimmer A.D."/>
            <person name="Zhu Q."/>
            <person name="Mitros T."/>
            <person name="Hellsten U."/>
            <person name="Loque D."/>
            <person name="Otillar R."/>
            <person name="Salamov A."/>
            <person name="Schmutz J."/>
            <person name="Shapiro H."/>
            <person name="Lindquist E."/>
            <person name="Lucas S."/>
            <person name="Rokhsar D."/>
            <person name="Grigoriev I.V."/>
        </authorList>
    </citation>
    <scope>NUCLEOTIDE SEQUENCE [LARGE SCALE GENOMIC DNA]</scope>
</reference>
<sequence length="194" mass="22224">MAEVDATVEFLKAVMEISRTGVKPDWIEVEYGPYGIRGYKDSRPKRVKSQEELEEIDRKNKELWELHSRGNVFGTICSKWVRYGRCGFDDSDPLCSKEHPPEYRGKSGLILDNELAFARQRVQNGQVDRRILPPSGCRRTVGQASVYGTPISLLEDVKAAVDAVINRNNAFKIEVFALIITPFWCQLWQQPCCW</sequence>
<dbReference type="AlphaFoldDB" id="D8SW01"/>
<dbReference type="Gramene" id="EFJ11338">
    <property type="protein sequence ID" value="EFJ11338"/>
    <property type="gene ID" value="SELMODRAFT_447008"/>
</dbReference>
<dbReference type="HOGENOM" id="CLU_104824_0_0_1"/>
<dbReference type="Proteomes" id="UP000001514">
    <property type="component" value="Unassembled WGS sequence"/>
</dbReference>
<dbReference type="EMBL" id="GL377647">
    <property type="protein sequence ID" value="EFJ11338.1"/>
    <property type="molecule type" value="Genomic_DNA"/>
</dbReference>
<organism evidence="2">
    <name type="scientific">Selaginella moellendorffii</name>
    <name type="common">Spikemoss</name>
    <dbReference type="NCBI Taxonomy" id="88036"/>
    <lineage>
        <taxon>Eukaryota</taxon>
        <taxon>Viridiplantae</taxon>
        <taxon>Streptophyta</taxon>
        <taxon>Embryophyta</taxon>
        <taxon>Tracheophyta</taxon>
        <taxon>Lycopodiopsida</taxon>
        <taxon>Selaginellales</taxon>
        <taxon>Selaginellaceae</taxon>
        <taxon>Selaginella</taxon>
    </lineage>
</organism>
<accession>D8SW01</accession>
<dbReference type="InParanoid" id="D8SW01"/>
<evidence type="ECO:0000313" key="1">
    <source>
        <dbReference type="EMBL" id="EFJ11338.1"/>
    </source>
</evidence>
<keyword evidence="2" id="KW-1185">Reference proteome</keyword>
<dbReference type="KEGG" id="smo:SELMODRAFT_447008"/>